<feature type="region of interest" description="Disordered" evidence="1">
    <location>
        <begin position="40"/>
        <end position="85"/>
    </location>
</feature>
<evidence type="ECO:0000313" key="2">
    <source>
        <dbReference type="EMBL" id="KAF5959339.1"/>
    </source>
</evidence>
<feature type="compositionally biased region" description="Low complexity" evidence="1">
    <location>
        <begin position="52"/>
        <end position="85"/>
    </location>
</feature>
<reference evidence="3" key="1">
    <citation type="journal article" date="2020" name="Nat. Commun.">
        <title>Genome assembly of wild tea tree DASZ reveals pedigree and selection history of tea varieties.</title>
        <authorList>
            <person name="Zhang W."/>
            <person name="Zhang Y."/>
            <person name="Qiu H."/>
            <person name="Guo Y."/>
            <person name="Wan H."/>
            <person name="Zhang X."/>
            <person name="Scossa F."/>
            <person name="Alseekh S."/>
            <person name="Zhang Q."/>
            <person name="Wang P."/>
            <person name="Xu L."/>
            <person name="Schmidt M.H."/>
            <person name="Jia X."/>
            <person name="Li D."/>
            <person name="Zhu A."/>
            <person name="Guo F."/>
            <person name="Chen W."/>
            <person name="Ni D."/>
            <person name="Usadel B."/>
            <person name="Fernie A.R."/>
            <person name="Wen W."/>
        </authorList>
    </citation>
    <scope>NUCLEOTIDE SEQUENCE [LARGE SCALE GENOMIC DNA]</scope>
    <source>
        <strain evidence="3">cv. G240</strain>
    </source>
</reference>
<name>A0A7J7I331_CAMSI</name>
<keyword evidence="3" id="KW-1185">Reference proteome</keyword>
<sequence length="124" mass="14141">MGSRQTQPLYTSPLSNYPKPHTNFVIHIYTLHCALQTFPPQTQPHNETLLPTNQHTSTSPTTQPPSTQTNTTTTQQIHHTKTTHTNTHVRFNNTKTTTYVLVTKTRNSHLPHCYTVHKIHIHGT</sequence>
<comment type="caution">
    <text evidence="2">The sequence shown here is derived from an EMBL/GenBank/DDBJ whole genome shotgun (WGS) entry which is preliminary data.</text>
</comment>
<dbReference type="AlphaFoldDB" id="A0A7J7I331"/>
<dbReference type="EMBL" id="JACBKZ010000001">
    <property type="protein sequence ID" value="KAF5959339.1"/>
    <property type="molecule type" value="Genomic_DNA"/>
</dbReference>
<proteinExistence type="predicted"/>
<organism evidence="2 3">
    <name type="scientific">Camellia sinensis</name>
    <name type="common">Tea plant</name>
    <name type="synonym">Thea sinensis</name>
    <dbReference type="NCBI Taxonomy" id="4442"/>
    <lineage>
        <taxon>Eukaryota</taxon>
        <taxon>Viridiplantae</taxon>
        <taxon>Streptophyta</taxon>
        <taxon>Embryophyta</taxon>
        <taxon>Tracheophyta</taxon>
        <taxon>Spermatophyta</taxon>
        <taxon>Magnoliopsida</taxon>
        <taxon>eudicotyledons</taxon>
        <taxon>Gunneridae</taxon>
        <taxon>Pentapetalae</taxon>
        <taxon>asterids</taxon>
        <taxon>Ericales</taxon>
        <taxon>Theaceae</taxon>
        <taxon>Camellia</taxon>
    </lineage>
</organism>
<feature type="compositionally biased region" description="Polar residues" evidence="1">
    <location>
        <begin position="40"/>
        <end position="51"/>
    </location>
</feature>
<gene>
    <name evidence="2" type="ORF">HYC85_000548</name>
</gene>
<accession>A0A7J7I331</accession>
<dbReference type="Proteomes" id="UP000593564">
    <property type="component" value="Unassembled WGS sequence"/>
</dbReference>
<protein>
    <submittedName>
        <fullName evidence="2">Uncharacterized protein</fullName>
    </submittedName>
</protein>
<evidence type="ECO:0000313" key="3">
    <source>
        <dbReference type="Proteomes" id="UP000593564"/>
    </source>
</evidence>
<reference evidence="2 3" key="2">
    <citation type="submission" date="2020-07" db="EMBL/GenBank/DDBJ databases">
        <title>Genome assembly of wild tea tree DASZ reveals pedigree and selection history of tea varieties.</title>
        <authorList>
            <person name="Zhang W."/>
        </authorList>
    </citation>
    <scope>NUCLEOTIDE SEQUENCE [LARGE SCALE GENOMIC DNA]</scope>
    <source>
        <strain evidence="3">cv. G240</strain>
        <tissue evidence="2">Leaf</tissue>
    </source>
</reference>
<evidence type="ECO:0000256" key="1">
    <source>
        <dbReference type="SAM" id="MobiDB-lite"/>
    </source>
</evidence>